<organism evidence="4 5">
    <name type="scientific">Kribbella deserti</name>
    <dbReference type="NCBI Taxonomy" id="1926257"/>
    <lineage>
        <taxon>Bacteria</taxon>
        <taxon>Bacillati</taxon>
        <taxon>Actinomycetota</taxon>
        <taxon>Actinomycetes</taxon>
        <taxon>Propionibacteriales</taxon>
        <taxon>Kribbellaceae</taxon>
        <taxon>Kribbella</taxon>
    </lineage>
</organism>
<feature type="transmembrane region" description="Helical" evidence="2">
    <location>
        <begin position="445"/>
        <end position="463"/>
    </location>
</feature>
<dbReference type="Proteomes" id="UP001589890">
    <property type="component" value="Unassembled WGS sequence"/>
</dbReference>
<dbReference type="PRINTS" id="PR01217">
    <property type="entry name" value="PRICHEXTENSN"/>
</dbReference>
<gene>
    <name evidence="4" type="ORF">ACFFGN_35110</name>
</gene>
<evidence type="ECO:0000256" key="2">
    <source>
        <dbReference type="SAM" id="Phobius"/>
    </source>
</evidence>
<proteinExistence type="predicted"/>
<evidence type="ECO:0000313" key="4">
    <source>
        <dbReference type="EMBL" id="MFC0629349.1"/>
    </source>
</evidence>
<name>A0ABV6QXJ0_9ACTN</name>
<dbReference type="Pfam" id="PF21959">
    <property type="entry name" value="DUF6923"/>
    <property type="match status" value="1"/>
</dbReference>
<feature type="compositionally biased region" description="Pro residues" evidence="1">
    <location>
        <begin position="370"/>
        <end position="419"/>
    </location>
</feature>
<feature type="region of interest" description="Disordered" evidence="1">
    <location>
        <begin position="259"/>
        <end position="435"/>
    </location>
</feature>
<feature type="domain" description="DUF6923" evidence="3">
    <location>
        <begin position="72"/>
        <end position="214"/>
    </location>
</feature>
<dbReference type="SUPFAM" id="SSF63825">
    <property type="entry name" value="YWTD domain"/>
    <property type="match status" value="1"/>
</dbReference>
<reference evidence="4 5" key="1">
    <citation type="submission" date="2024-09" db="EMBL/GenBank/DDBJ databases">
        <authorList>
            <person name="Sun Q."/>
            <person name="Mori K."/>
        </authorList>
    </citation>
    <scope>NUCLEOTIDE SEQUENCE [LARGE SCALE GENOMIC DNA]</scope>
    <source>
        <strain evidence="4 5">CGMCC 1.15906</strain>
    </source>
</reference>
<evidence type="ECO:0000313" key="5">
    <source>
        <dbReference type="Proteomes" id="UP001589890"/>
    </source>
</evidence>
<keyword evidence="2" id="KW-0812">Transmembrane</keyword>
<accession>A0ABV6QXJ0</accession>
<feature type="compositionally biased region" description="Low complexity" evidence="1">
    <location>
        <begin position="355"/>
        <end position="369"/>
    </location>
</feature>
<protein>
    <submittedName>
        <fullName evidence="4">DUF6923 family protein</fullName>
    </submittedName>
</protein>
<keyword evidence="2" id="KW-0472">Membrane</keyword>
<evidence type="ECO:0000256" key="1">
    <source>
        <dbReference type="SAM" id="MobiDB-lite"/>
    </source>
</evidence>
<dbReference type="EMBL" id="JBHLTC010000052">
    <property type="protein sequence ID" value="MFC0629349.1"/>
    <property type="molecule type" value="Genomic_DNA"/>
</dbReference>
<evidence type="ECO:0000259" key="3">
    <source>
        <dbReference type="Pfam" id="PF21959"/>
    </source>
</evidence>
<keyword evidence="2" id="KW-1133">Transmembrane helix</keyword>
<dbReference type="RefSeq" id="WP_380057275.1">
    <property type="nucleotide sequence ID" value="NZ_JBHLTC010000052.1"/>
</dbReference>
<keyword evidence="5" id="KW-1185">Reference proteome</keyword>
<comment type="caution">
    <text evidence="4">The sequence shown here is derived from an EMBL/GenBank/DDBJ whole genome shotgun (WGS) entry which is preliminary data.</text>
</comment>
<feature type="compositionally biased region" description="Pro residues" evidence="1">
    <location>
        <begin position="277"/>
        <end position="354"/>
    </location>
</feature>
<dbReference type="InterPro" id="IPR054215">
    <property type="entry name" value="DUF6923"/>
</dbReference>
<sequence length="471" mass="50329">MVEATIARRSGAGICAFVLATAWLAPARSDAAAERGEAAEGCSILQVQNAHHTSVLRRIEAPSGRATHLATVDFEINAIGYARDQDLSYGVAQIRHRPHLISLDRRGRVVDLGALRGHGLFDPTAGAVLGQRLYLRDGHRLFTVDIDPRSRSFREVREVAWLSPGLLVHSVDDFAADPATGLLYGLTTVGFGPAQLVSLDPRSGKLRAIASLPGLPRRHSYTSVVIGGSRLYAVHTAGGERSRFFEIRLDRTKSARELASWSSARGGDAAGCLRAAAPPPPPPPPPPTPTPRPTPTPTPRPTPTQRPTPTPRPTATPRPTPPPTSTPRPTTPPVPTVPPTRPTRRPTTPPPSTAPPRTATPRPTGSARPPVIPPVLPPVIPPVSPSLSPRPLPPSPSPSPTPTRSPSPTPAPGTSPPWSPKYDARAAAADAEELPPHLVRDQRRWSTAVIVLVFLSAAATLRLRRYRRPFN</sequence>